<dbReference type="GO" id="GO:0016020">
    <property type="term" value="C:membrane"/>
    <property type="evidence" value="ECO:0007669"/>
    <property type="project" value="UniProtKB-SubCell"/>
</dbReference>
<keyword evidence="7 13" id="KW-1133">Transmembrane helix</keyword>
<keyword evidence="5" id="KW-0808">Transferase</keyword>
<feature type="transmembrane region" description="Helical" evidence="13">
    <location>
        <begin position="174"/>
        <end position="191"/>
    </location>
</feature>
<keyword evidence="12" id="KW-0012">Acyltransferase</keyword>
<comment type="subcellular location">
    <subcellularLocation>
        <location evidence="1">Membrane</location>
        <topology evidence="1">Multi-pass membrane protein</topology>
    </subcellularLocation>
</comment>
<evidence type="ECO:0000256" key="4">
    <source>
        <dbReference type="ARBA" id="ARBA00022516"/>
    </source>
</evidence>
<evidence type="ECO:0000256" key="10">
    <source>
        <dbReference type="ARBA" id="ARBA00023209"/>
    </source>
</evidence>
<evidence type="ECO:0000313" key="14">
    <source>
        <dbReference type="EMBL" id="KAL3764863.1"/>
    </source>
</evidence>
<dbReference type="Pfam" id="PF10998">
    <property type="entry name" value="DUF2838"/>
    <property type="match status" value="1"/>
</dbReference>
<name>A0ABD3MM72_9STRA</name>
<keyword evidence="15" id="KW-1185">Reference proteome</keyword>
<proteinExistence type="inferred from homology"/>
<evidence type="ECO:0000256" key="9">
    <source>
        <dbReference type="ARBA" id="ARBA00023136"/>
    </source>
</evidence>
<evidence type="ECO:0000256" key="3">
    <source>
        <dbReference type="ARBA" id="ARBA00019082"/>
    </source>
</evidence>
<reference evidence="14 15" key="1">
    <citation type="submission" date="2024-10" db="EMBL/GenBank/DDBJ databases">
        <title>Updated reference genomes for cyclostephanoid diatoms.</title>
        <authorList>
            <person name="Roberts W.R."/>
            <person name="Alverson A.J."/>
        </authorList>
    </citation>
    <scope>NUCLEOTIDE SEQUENCE [LARGE SCALE GENOMIC DNA]</scope>
    <source>
        <strain evidence="14 15">AJA276-08</strain>
    </source>
</reference>
<evidence type="ECO:0000256" key="5">
    <source>
        <dbReference type="ARBA" id="ARBA00022679"/>
    </source>
</evidence>
<comment type="similarity">
    <text evidence="2">Belongs to the GPC1 family.</text>
</comment>
<keyword evidence="8" id="KW-0443">Lipid metabolism</keyword>
<dbReference type="GO" id="GO:0016746">
    <property type="term" value="F:acyltransferase activity"/>
    <property type="evidence" value="ECO:0007669"/>
    <property type="project" value="UniProtKB-KW"/>
</dbReference>
<dbReference type="PANTHER" id="PTHR31201">
    <property type="entry name" value="OS01G0585100 PROTEIN"/>
    <property type="match status" value="1"/>
</dbReference>
<dbReference type="AlphaFoldDB" id="A0ABD3MM72"/>
<keyword evidence="9 13" id="KW-0472">Membrane</keyword>
<sequence>MPDEYASPHAEASGTMHRDDSDLDFFDAMEVIYFDDILQHERGSSAAESSPTASISDDQDEVVFLRKDDSKRNAQLRRMVHDRRNKLHEMALEQRRILENKILSRRRKLNRIMSEPGFVMNKDKLSFVCGVLIIMIIEAVLLLAPDKMYLLYTALLIPLMTARYVMYRADLQHYFMYDFCYFAQIMMVLHVYKYPSNAQLEKALFSISNGPLLLAIVMWRNSIVFHSFDKMTSMFIHLLPSLVTFCRRWAHHLSDKTFPLNEKIEGSILAIVKDFWCVPFCYYVLWQTIYLVKTEVVSKKKLEYNTEIMTSLRWLTRKKNSSSYKLMSAFGEHNQLPTFVFIQALYTVVTFLVIPLLWHSIWLHAFYVAIIFVVALANGATYYFHVFAKRYIEEIGKRVADVKDGN</sequence>
<keyword evidence="10" id="KW-0594">Phospholipid biosynthesis</keyword>
<evidence type="ECO:0000313" key="15">
    <source>
        <dbReference type="Proteomes" id="UP001530315"/>
    </source>
</evidence>
<evidence type="ECO:0000256" key="12">
    <source>
        <dbReference type="ARBA" id="ARBA00023315"/>
    </source>
</evidence>
<keyword evidence="4" id="KW-0444">Lipid biosynthesis</keyword>
<organism evidence="14 15">
    <name type="scientific">Stephanodiscus triporus</name>
    <dbReference type="NCBI Taxonomy" id="2934178"/>
    <lineage>
        <taxon>Eukaryota</taxon>
        <taxon>Sar</taxon>
        <taxon>Stramenopiles</taxon>
        <taxon>Ochrophyta</taxon>
        <taxon>Bacillariophyta</taxon>
        <taxon>Coscinodiscophyceae</taxon>
        <taxon>Thalassiosirophycidae</taxon>
        <taxon>Stephanodiscales</taxon>
        <taxon>Stephanodiscaceae</taxon>
        <taxon>Stephanodiscus</taxon>
    </lineage>
</organism>
<dbReference type="PANTHER" id="PTHR31201:SF1">
    <property type="entry name" value="GLYCEROPHOSPHOCHOLINE ACYLTRANSFERASE 1"/>
    <property type="match status" value="1"/>
</dbReference>
<evidence type="ECO:0000256" key="13">
    <source>
        <dbReference type="SAM" id="Phobius"/>
    </source>
</evidence>
<comment type="caution">
    <text evidence="14">The sequence shown here is derived from an EMBL/GenBank/DDBJ whole genome shotgun (WGS) entry which is preliminary data.</text>
</comment>
<evidence type="ECO:0000256" key="11">
    <source>
        <dbReference type="ARBA" id="ARBA00023264"/>
    </source>
</evidence>
<dbReference type="EMBL" id="JALLAZ020001763">
    <property type="protein sequence ID" value="KAL3764863.1"/>
    <property type="molecule type" value="Genomic_DNA"/>
</dbReference>
<dbReference type="Proteomes" id="UP001530315">
    <property type="component" value="Unassembled WGS sequence"/>
</dbReference>
<evidence type="ECO:0000256" key="7">
    <source>
        <dbReference type="ARBA" id="ARBA00022989"/>
    </source>
</evidence>
<evidence type="ECO:0000256" key="2">
    <source>
        <dbReference type="ARBA" id="ARBA00006675"/>
    </source>
</evidence>
<dbReference type="InterPro" id="IPR021261">
    <property type="entry name" value="GPCAT"/>
</dbReference>
<keyword evidence="6 13" id="KW-0812">Transmembrane</keyword>
<feature type="transmembrane region" description="Helical" evidence="13">
    <location>
        <begin position="203"/>
        <end position="219"/>
    </location>
</feature>
<gene>
    <name evidence="14" type="ORF">ACHAW5_008479</name>
</gene>
<evidence type="ECO:0000256" key="1">
    <source>
        <dbReference type="ARBA" id="ARBA00004141"/>
    </source>
</evidence>
<feature type="transmembrane region" description="Helical" evidence="13">
    <location>
        <begin position="364"/>
        <end position="388"/>
    </location>
</feature>
<dbReference type="GO" id="GO:0008654">
    <property type="term" value="P:phospholipid biosynthetic process"/>
    <property type="evidence" value="ECO:0007669"/>
    <property type="project" value="UniProtKB-KW"/>
</dbReference>
<keyword evidence="11" id="KW-1208">Phospholipid metabolism</keyword>
<evidence type="ECO:0000256" key="6">
    <source>
        <dbReference type="ARBA" id="ARBA00022692"/>
    </source>
</evidence>
<accession>A0ABD3MM72</accession>
<feature type="transmembrane region" description="Helical" evidence="13">
    <location>
        <begin position="336"/>
        <end position="358"/>
    </location>
</feature>
<protein>
    <recommendedName>
        <fullName evidence="3">Glycerophosphocholine acyltransferase 1</fullName>
    </recommendedName>
</protein>
<feature type="transmembrane region" description="Helical" evidence="13">
    <location>
        <begin position="125"/>
        <end position="143"/>
    </location>
</feature>
<feature type="transmembrane region" description="Helical" evidence="13">
    <location>
        <begin position="149"/>
        <end position="167"/>
    </location>
</feature>
<evidence type="ECO:0000256" key="8">
    <source>
        <dbReference type="ARBA" id="ARBA00023098"/>
    </source>
</evidence>